<dbReference type="InterPro" id="IPR004960">
    <property type="entry name" value="LipA_acyltrans"/>
</dbReference>
<evidence type="ECO:0000256" key="6">
    <source>
        <dbReference type="ARBA" id="ARBA00023315"/>
    </source>
</evidence>
<evidence type="ECO:0000256" key="3">
    <source>
        <dbReference type="ARBA" id="ARBA00022519"/>
    </source>
</evidence>
<dbReference type="PANTHER" id="PTHR30606:SF10">
    <property type="entry name" value="PHOSPHATIDYLINOSITOL MANNOSIDE ACYLTRANSFERASE"/>
    <property type="match status" value="1"/>
</dbReference>
<dbReference type="AlphaFoldDB" id="A0A1J5T7F9"/>
<dbReference type="PANTHER" id="PTHR30606">
    <property type="entry name" value="LIPID A BIOSYNTHESIS LAUROYL ACYLTRANSFERASE"/>
    <property type="match status" value="1"/>
</dbReference>
<keyword evidence="5" id="KW-0472">Membrane</keyword>
<dbReference type="NCBIfam" id="NF006487">
    <property type="entry name" value="PRK08905.1"/>
    <property type="match status" value="1"/>
</dbReference>
<evidence type="ECO:0000256" key="4">
    <source>
        <dbReference type="ARBA" id="ARBA00022679"/>
    </source>
</evidence>
<comment type="subcellular location">
    <subcellularLocation>
        <location evidence="1">Cell inner membrane</location>
    </subcellularLocation>
</comment>
<evidence type="ECO:0000313" key="7">
    <source>
        <dbReference type="EMBL" id="OIR16807.1"/>
    </source>
</evidence>
<evidence type="ECO:0000256" key="1">
    <source>
        <dbReference type="ARBA" id="ARBA00004533"/>
    </source>
</evidence>
<dbReference type="GO" id="GO:1901137">
    <property type="term" value="P:carbohydrate derivative biosynthetic process"/>
    <property type="evidence" value="ECO:0007669"/>
    <property type="project" value="UniProtKB-ARBA"/>
</dbReference>
<sequence length="286" mass="31762">MIILFDVLARLPLSVLHRIGALLGWVAYLSSGRYAARLRENLRHAGVAHSEHEFRQLLRANVREAGKGVMELPWVWRRPLEEVLTGVKQCHGWEHVEAALAQGKGVIALTPHLGCFEIISLFIASRQPITTMYRPPRWKFLDQLMLEGRKRGQTKLAPTDLGGVRQLLKTLKHGGLIGVLPDQVPGNGEGEWVPFFGRPAYTMTLIARLIQSSGAAVVMCNSERLPRGEGYALHFVPLAIDNAASIPGQINAALEKVIRTYPEQYLWSYNRYKVPRGALPPDAAGA</sequence>
<protein>
    <submittedName>
        <fullName evidence="7">Lipid A biosynthesis lauroyl acyltransferase</fullName>
        <ecNumber evidence="7">2.3.1.-</ecNumber>
    </submittedName>
</protein>
<evidence type="ECO:0000256" key="2">
    <source>
        <dbReference type="ARBA" id="ARBA00022475"/>
    </source>
</evidence>
<comment type="caution">
    <text evidence="7">The sequence shown here is derived from an EMBL/GenBank/DDBJ whole genome shotgun (WGS) entry which is preliminary data.</text>
</comment>
<dbReference type="GO" id="GO:0016746">
    <property type="term" value="F:acyltransferase activity"/>
    <property type="evidence" value="ECO:0007669"/>
    <property type="project" value="UniProtKB-KW"/>
</dbReference>
<reference evidence="7" key="1">
    <citation type="submission" date="2016-10" db="EMBL/GenBank/DDBJ databases">
        <title>Sequence of Gallionella enrichment culture.</title>
        <authorList>
            <person name="Poehlein A."/>
            <person name="Muehling M."/>
            <person name="Daniel R."/>
        </authorList>
    </citation>
    <scope>NUCLEOTIDE SEQUENCE</scope>
</reference>
<dbReference type="GO" id="GO:0008610">
    <property type="term" value="P:lipid biosynthetic process"/>
    <property type="evidence" value="ECO:0007669"/>
    <property type="project" value="UniProtKB-ARBA"/>
</dbReference>
<organism evidence="7">
    <name type="scientific">mine drainage metagenome</name>
    <dbReference type="NCBI Taxonomy" id="410659"/>
    <lineage>
        <taxon>unclassified sequences</taxon>
        <taxon>metagenomes</taxon>
        <taxon>ecological metagenomes</taxon>
    </lineage>
</organism>
<name>A0A1J5T7F9_9ZZZZ</name>
<gene>
    <name evidence="7" type="primary">htrB_3</name>
    <name evidence="7" type="ORF">GALL_26270</name>
</gene>
<dbReference type="EMBL" id="MLJW01000006">
    <property type="protein sequence ID" value="OIR16807.1"/>
    <property type="molecule type" value="Genomic_DNA"/>
</dbReference>
<dbReference type="CDD" id="cd07984">
    <property type="entry name" value="LPLAT_LABLAT-like"/>
    <property type="match status" value="1"/>
</dbReference>
<proteinExistence type="predicted"/>
<keyword evidence="4 7" id="KW-0808">Transferase</keyword>
<accession>A0A1J5T7F9</accession>
<keyword evidence="3" id="KW-0997">Cell inner membrane</keyword>
<dbReference type="PIRSF" id="PIRSF026649">
    <property type="entry name" value="MsbB"/>
    <property type="match status" value="1"/>
</dbReference>
<keyword evidence="2" id="KW-1003">Cell membrane</keyword>
<dbReference type="EC" id="2.3.1.-" evidence="7"/>
<dbReference type="Pfam" id="PF03279">
    <property type="entry name" value="Lip_A_acyltrans"/>
    <property type="match status" value="1"/>
</dbReference>
<dbReference type="GO" id="GO:0005886">
    <property type="term" value="C:plasma membrane"/>
    <property type="evidence" value="ECO:0007669"/>
    <property type="project" value="UniProtKB-SubCell"/>
</dbReference>
<evidence type="ECO:0000256" key="5">
    <source>
        <dbReference type="ARBA" id="ARBA00023136"/>
    </source>
</evidence>
<keyword evidence="6 7" id="KW-0012">Acyltransferase</keyword>